<organism evidence="3 4">
    <name type="scientific">Dehalobacterium formicoaceticum</name>
    <dbReference type="NCBI Taxonomy" id="51515"/>
    <lineage>
        <taxon>Bacteria</taxon>
        <taxon>Bacillati</taxon>
        <taxon>Bacillota</taxon>
        <taxon>Clostridia</taxon>
        <taxon>Eubacteriales</taxon>
        <taxon>Peptococcaceae</taxon>
        <taxon>Dehalobacterium</taxon>
    </lineage>
</organism>
<gene>
    <name evidence="3" type="ORF">NVS47_07720</name>
</gene>
<keyword evidence="1" id="KW-0677">Repeat</keyword>
<evidence type="ECO:0000313" key="4">
    <source>
        <dbReference type="Proteomes" id="UP001524944"/>
    </source>
</evidence>
<evidence type="ECO:0000259" key="2">
    <source>
        <dbReference type="PROSITE" id="PS51272"/>
    </source>
</evidence>
<dbReference type="EMBL" id="JANPWE010000003">
    <property type="protein sequence ID" value="MCR6545403.1"/>
    <property type="molecule type" value="Genomic_DNA"/>
</dbReference>
<dbReference type="InterPro" id="IPR051465">
    <property type="entry name" value="Cell_Envelope_Struct_Comp"/>
</dbReference>
<dbReference type="InterPro" id="IPR001119">
    <property type="entry name" value="SLH_dom"/>
</dbReference>
<dbReference type="RefSeq" id="WP_257913071.1">
    <property type="nucleotide sequence ID" value="NZ_JANPWE010000003.1"/>
</dbReference>
<evidence type="ECO:0000256" key="1">
    <source>
        <dbReference type="ARBA" id="ARBA00022737"/>
    </source>
</evidence>
<accession>A0ABT1Y3E7</accession>
<sequence length="416" mass="47325">MKSMVKWLMPIILGMMILSSVLPVSGAEDEETLRLNREYIENNLQNNRAAFKMMHTERNVKKLEITDEALKYIEEKGIQITLETNHMTLDFTPAIFKTKEWQTALKSGEPLSVQLIIKRGSGIKVTENFDQWYYQQLGIDRLGTSSWELSGEILVAGVKQYEIHEFASNLAIRLKYPSEALISVADENKLTMFLFNETQSKWDDLGGSIDRVNKTIRFQTKTSGLFMIVVNQKPQQFTDIRGHWAESDILAMTEKKVVILSGDRKFYPNREITRAEFASFVVRTLGLIHETGTQRFQDVGVDYPYYQDIMTAAYHGIVTGVGSGRFAPNARITRQEIAAMMVRAEKLKGKSLPADQSVLNRYQDQREIALWARESCAQVVQSGIMVGKSDRLFAPKSTVTRAEAIVLLHRLAKNLD</sequence>
<proteinExistence type="predicted"/>
<name>A0ABT1Y3E7_9FIRM</name>
<evidence type="ECO:0000313" key="3">
    <source>
        <dbReference type="EMBL" id="MCR6545403.1"/>
    </source>
</evidence>
<dbReference type="PANTHER" id="PTHR43308:SF5">
    <property type="entry name" value="S-LAYER PROTEIN _ PEPTIDOGLYCAN ENDO-BETA-N-ACETYLGLUCOSAMINIDASE"/>
    <property type="match status" value="1"/>
</dbReference>
<feature type="domain" description="SLH" evidence="2">
    <location>
        <begin position="232"/>
        <end position="291"/>
    </location>
</feature>
<dbReference type="PANTHER" id="PTHR43308">
    <property type="entry name" value="OUTER MEMBRANE PROTEIN ALPHA-RELATED"/>
    <property type="match status" value="1"/>
</dbReference>
<feature type="domain" description="SLH" evidence="2">
    <location>
        <begin position="292"/>
        <end position="355"/>
    </location>
</feature>
<dbReference type="Pfam" id="PF00395">
    <property type="entry name" value="SLH"/>
    <property type="match status" value="3"/>
</dbReference>
<feature type="domain" description="SLH" evidence="2">
    <location>
        <begin position="359"/>
        <end position="416"/>
    </location>
</feature>
<comment type="caution">
    <text evidence="3">The sequence shown here is derived from an EMBL/GenBank/DDBJ whole genome shotgun (WGS) entry which is preliminary data.</text>
</comment>
<protein>
    <submittedName>
        <fullName evidence="3">S-layer homology domain-containing protein</fullName>
    </submittedName>
</protein>
<reference evidence="3 4" key="1">
    <citation type="submission" date="2022-08" db="EMBL/GenBank/DDBJ databases">
        <title>Proteogenomics of the novel Dehalobacterium formicoaceticum strain EZ94 highlights a key role of methyltransferases during anaerobic dichloromethane degradation.</title>
        <authorList>
            <person name="Wasmund K."/>
        </authorList>
    </citation>
    <scope>NUCLEOTIDE SEQUENCE [LARGE SCALE GENOMIC DNA]</scope>
    <source>
        <strain evidence="3 4">EZ94</strain>
    </source>
</reference>
<keyword evidence="4" id="KW-1185">Reference proteome</keyword>
<dbReference type="Proteomes" id="UP001524944">
    <property type="component" value="Unassembled WGS sequence"/>
</dbReference>
<dbReference type="PROSITE" id="PS51272">
    <property type="entry name" value="SLH"/>
    <property type="match status" value="3"/>
</dbReference>